<name>A0ABW0F0P9_9HYPH</name>
<evidence type="ECO:0000313" key="3">
    <source>
        <dbReference type="EMBL" id="MFC5292747.1"/>
    </source>
</evidence>
<gene>
    <name evidence="3" type="ORF">ACFPK2_07065</name>
</gene>
<comment type="caution">
    <text evidence="3">The sequence shown here is derived from an EMBL/GenBank/DDBJ whole genome shotgun (WGS) entry which is preliminary data.</text>
</comment>
<organism evidence="3 4">
    <name type="scientific">Bosea minatitlanensis</name>
    <dbReference type="NCBI Taxonomy" id="128782"/>
    <lineage>
        <taxon>Bacteria</taxon>
        <taxon>Pseudomonadati</taxon>
        <taxon>Pseudomonadota</taxon>
        <taxon>Alphaproteobacteria</taxon>
        <taxon>Hyphomicrobiales</taxon>
        <taxon>Boseaceae</taxon>
        <taxon>Bosea</taxon>
    </lineage>
</organism>
<keyword evidence="2" id="KW-0472">Membrane</keyword>
<feature type="region of interest" description="Disordered" evidence="1">
    <location>
        <begin position="1"/>
        <end position="20"/>
    </location>
</feature>
<evidence type="ECO:0000256" key="2">
    <source>
        <dbReference type="SAM" id="Phobius"/>
    </source>
</evidence>
<feature type="compositionally biased region" description="Low complexity" evidence="1">
    <location>
        <begin position="478"/>
        <end position="490"/>
    </location>
</feature>
<dbReference type="EMBL" id="JBHSLI010000002">
    <property type="protein sequence ID" value="MFC5292747.1"/>
    <property type="molecule type" value="Genomic_DNA"/>
</dbReference>
<protein>
    <submittedName>
        <fullName evidence="3">Uncharacterized protein</fullName>
    </submittedName>
</protein>
<feature type="transmembrane region" description="Helical" evidence="2">
    <location>
        <begin position="177"/>
        <end position="203"/>
    </location>
</feature>
<keyword evidence="2" id="KW-1133">Transmembrane helix</keyword>
<keyword evidence="2" id="KW-0812">Transmembrane</keyword>
<reference evidence="4" key="1">
    <citation type="journal article" date="2019" name="Int. J. Syst. Evol. Microbiol.">
        <title>The Global Catalogue of Microorganisms (GCM) 10K type strain sequencing project: providing services to taxonomists for standard genome sequencing and annotation.</title>
        <authorList>
            <consortium name="The Broad Institute Genomics Platform"/>
            <consortium name="The Broad Institute Genome Sequencing Center for Infectious Disease"/>
            <person name="Wu L."/>
            <person name="Ma J."/>
        </authorList>
    </citation>
    <scope>NUCLEOTIDE SEQUENCE [LARGE SCALE GENOMIC DNA]</scope>
    <source>
        <strain evidence="4">CGMCC 1.15643</strain>
    </source>
</reference>
<proteinExistence type="predicted"/>
<accession>A0ABW0F0P9</accession>
<feature type="transmembrane region" description="Helical" evidence="2">
    <location>
        <begin position="149"/>
        <end position="171"/>
    </location>
</feature>
<feature type="transmembrane region" description="Helical" evidence="2">
    <location>
        <begin position="215"/>
        <end position="237"/>
    </location>
</feature>
<dbReference type="Proteomes" id="UP001595976">
    <property type="component" value="Unassembled WGS sequence"/>
</dbReference>
<keyword evidence="4" id="KW-1185">Reference proteome</keyword>
<evidence type="ECO:0000313" key="4">
    <source>
        <dbReference type="Proteomes" id="UP001595976"/>
    </source>
</evidence>
<dbReference type="RefSeq" id="WP_260348010.1">
    <property type="nucleotide sequence ID" value="NZ_JAOAOS010000002.1"/>
</dbReference>
<feature type="region of interest" description="Disordered" evidence="1">
    <location>
        <begin position="470"/>
        <end position="490"/>
    </location>
</feature>
<evidence type="ECO:0000256" key="1">
    <source>
        <dbReference type="SAM" id="MobiDB-lite"/>
    </source>
</evidence>
<sequence>MANENGSAEPQRRGATAAVTAHHLAESVKAGHHGAGDALENQPAAHATMLSQTEQTLIARAREHFAAIRQEAAASLNALQAEIAGRRELFTQQRFEGRVRGVEATMRAALNKHGGELEQRVYDALRAKREYAFFNYENRRRADPKLDKWQFILFFLVVPLVIESLLNGNFFAEASDFGLVGGAATAVIISALNISLGFFMGVGPARYCQHVKSSHLFWALPAYAGMIALVVLFNLAVGHYREMLIANPDARSFQVMPRMLENPFAIYDLKSVALVIIGCIVAFVSATKGYSAFGSYPGHAAAYKRWRQRWGAVEEERRRLDGELLPELEALRTQIDGFREDCRDELGRLQGLKARAEKARDLYFSRLGQLRAAKDAAMMQYREANLRVRTDLPPAYFAQSLNLAEIDQPGELPEYVAARRQIEDFEQQLGTMPALVEATLKDRLVLLRGIDLAGEVEQVKLRAAQAGREAFERDEAAQKQAAEEFAAAPR</sequence>
<feature type="transmembrane region" description="Helical" evidence="2">
    <location>
        <begin position="264"/>
        <end position="286"/>
    </location>
</feature>